<keyword evidence="4" id="KW-1185">Reference proteome</keyword>
<feature type="compositionally biased region" description="Basic and acidic residues" evidence="2">
    <location>
        <begin position="471"/>
        <end position="488"/>
    </location>
</feature>
<dbReference type="EMBL" id="MVGC01000522">
    <property type="protein sequence ID" value="RJE18609.1"/>
    <property type="molecule type" value="Genomic_DNA"/>
</dbReference>
<evidence type="ECO:0000256" key="2">
    <source>
        <dbReference type="SAM" id="MobiDB-lite"/>
    </source>
</evidence>
<dbReference type="GO" id="GO:0005771">
    <property type="term" value="C:multivesicular body"/>
    <property type="evidence" value="ECO:0007669"/>
    <property type="project" value="TreeGrafter"/>
</dbReference>
<organism evidence="3 4">
    <name type="scientific">Aspergillus sclerotialis</name>
    <dbReference type="NCBI Taxonomy" id="2070753"/>
    <lineage>
        <taxon>Eukaryota</taxon>
        <taxon>Fungi</taxon>
        <taxon>Dikarya</taxon>
        <taxon>Ascomycota</taxon>
        <taxon>Pezizomycotina</taxon>
        <taxon>Eurotiomycetes</taxon>
        <taxon>Eurotiomycetidae</taxon>
        <taxon>Eurotiales</taxon>
        <taxon>Aspergillaceae</taxon>
        <taxon>Aspergillus</taxon>
        <taxon>Aspergillus subgen. Polypaecilum</taxon>
    </lineage>
</organism>
<accession>A0A3A2Z6A6</accession>
<protein>
    <submittedName>
        <fullName evidence="3">Snf7 family</fullName>
    </submittedName>
</protein>
<evidence type="ECO:0000313" key="4">
    <source>
        <dbReference type="Proteomes" id="UP000266188"/>
    </source>
</evidence>
<evidence type="ECO:0000313" key="3">
    <source>
        <dbReference type="EMBL" id="RJE18609.1"/>
    </source>
</evidence>
<dbReference type="GO" id="GO:0009898">
    <property type="term" value="C:cytoplasmic side of plasma membrane"/>
    <property type="evidence" value="ECO:0007669"/>
    <property type="project" value="TreeGrafter"/>
</dbReference>
<dbReference type="GO" id="GO:0032511">
    <property type="term" value="P:late endosome to vacuole transport via multivesicular body sorting pathway"/>
    <property type="evidence" value="ECO:0007669"/>
    <property type="project" value="TreeGrafter"/>
</dbReference>
<dbReference type="GO" id="GO:0000815">
    <property type="term" value="C:ESCRT III complex"/>
    <property type="evidence" value="ECO:0007669"/>
    <property type="project" value="TreeGrafter"/>
</dbReference>
<feature type="region of interest" description="Disordered" evidence="2">
    <location>
        <begin position="418"/>
        <end position="488"/>
    </location>
</feature>
<dbReference type="OrthoDB" id="10250120at2759"/>
<dbReference type="AlphaFoldDB" id="A0A3A2Z6A6"/>
<dbReference type="STRING" id="2070753.A0A3A2Z6A6"/>
<dbReference type="Pfam" id="PF03357">
    <property type="entry name" value="Snf7"/>
    <property type="match status" value="1"/>
</dbReference>
<comment type="caution">
    <text evidence="3">The sequence shown here is derived from an EMBL/GenBank/DDBJ whole genome shotgun (WGS) entry which is preliminary data.</text>
</comment>
<sequence>MPELLNYILTKEDAFRKNRLPSLYSDFTLQKRTNPDGYAVNVSAWEQALTRAAKRGYISSTPTIPSPTAKNTKVQSRVKSNHLILKTDESLIRDLEIPELGAPVALSAVFDEAIQKQSMVPLQLYRTSAVSLRKSQWSLIDPGALSPWRVMSWGMKQLRGFVVGSDSLASPKLQVQELVLVENLKEAGDRVVKQASGSSSKMELVYSKEGFMDSFSTVLDGATELSGADFDVLLLYLSRDCGAIAYDGRTIKFRASDDEPAEITQQDTTIASIRSLMATISNQAETLEAKITELTSAAKTALSNKNRISALSAVRSKKIVEHNLQQRLNTLIQLEEVYSKIEQATDQVEYVKVMEASTGVLRGLHSQIGGTERVEDIVDDLREEMSKVDEVGSVMNEVGPVIDEGEIDQELEGLEAKEREAAEEKEAEETRKKLAELDTLKQDSKNARAAGEGQNVEAALAENIGRLSRMSVEDEPTRQAKDRPLSAK</sequence>
<dbReference type="PANTHER" id="PTHR22761">
    <property type="entry name" value="CHARGED MULTIVESICULAR BODY PROTEIN"/>
    <property type="match status" value="1"/>
</dbReference>
<proteinExistence type="predicted"/>
<evidence type="ECO:0000256" key="1">
    <source>
        <dbReference type="SAM" id="Coils"/>
    </source>
</evidence>
<name>A0A3A2Z6A6_9EURO</name>
<dbReference type="GO" id="GO:0006900">
    <property type="term" value="P:vesicle budding from membrane"/>
    <property type="evidence" value="ECO:0007669"/>
    <property type="project" value="TreeGrafter"/>
</dbReference>
<dbReference type="InterPro" id="IPR005024">
    <property type="entry name" value="Snf7_fam"/>
</dbReference>
<keyword evidence="1" id="KW-0175">Coiled coil</keyword>
<dbReference type="Proteomes" id="UP000266188">
    <property type="component" value="Unassembled WGS sequence"/>
</dbReference>
<feature type="compositionally biased region" description="Basic and acidic residues" evidence="2">
    <location>
        <begin position="418"/>
        <end position="446"/>
    </location>
</feature>
<gene>
    <name evidence="3" type="ORF">PHISCL_09054</name>
</gene>
<dbReference type="PANTHER" id="PTHR22761:SF18">
    <property type="entry name" value="SORTING PROTEIN SNF7 FAMILY PROTEIN, PUTATIVE (AFU_ORTHOLOGUE AFUA_2G16692)-RELATED"/>
    <property type="match status" value="1"/>
</dbReference>
<feature type="coiled-coil region" evidence="1">
    <location>
        <begin position="277"/>
        <end position="304"/>
    </location>
</feature>
<reference evidence="4" key="1">
    <citation type="submission" date="2017-02" db="EMBL/GenBank/DDBJ databases">
        <authorList>
            <person name="Tafer H."/>
            <person name="Lopandic K."/>
        </authorList>
    </citation>
    <scope>NUCLEOTIDE SEQUENCE [LARGE SCALE GENOMIC DNA]</scope>
    <source>
        <strain evidence="4">CBS 366.77</strain>
    </source>
</reference>
<dbReference type="Gene3D" id="6.10.140.1230">
    <property type="match status" value="1"/>
</dbReference>